<comment type="caution">
    <text evidence="1">The sequence shown here is derived from an EMBL/GenBank/DDBJ whole genome shotgun (WGS) entry which is preliminary data.</text>
</comment>
<protein>
    <submittedName>
        <fullName evidence="1">Uncharacterized protein</fullName>
    </submittedName>
</protein>
<dbReference type="EMBL" id="QHKS01000001">
    <property type="protein sequence ID" value="RDK04487.1"/>
    <property type="molecule type" value="Genomic_DNA"/>
</dbReference>
<keyword evidence="2" id="KW-1185">Reference proteome</keyword>
<organism evidence="1 2">
    <name type="scientific">Paraburkholderia lacunae</name>
    <dbReference type="NCBI Taxonomy" id="2211104"/>
    <lineage>
        <taxon>Bacteria</taxon>
        <taxon>Pseudomonadati</taxon>
        <taxon>Pseudomonadota</taxon>
        <taxon>Betaproteobacteria</taxon>
        <taxon>Burkholderiales</taxon>
        <taxon>Burkholderiaceae</taxon>
        <taxon>Paraburkholderia</taxon>
    </lineage>
</organism>
<accession>A0A370NFV0</accession>
<sequence length="228" mass="25315">MQMNELDFCRLADTLSLTWAAALICGEKPSRLVAPDDSGVNRWHLRRRDNSASDGLEEETPQNFDAALQALVLAVERGTLKAEKRYLGECKHVALDGEWESEIRWQPVGNVDPSATVVDVEDLRSWLVLRGVKSEFFFPDAVDAPDYLDASHPRYAPKLAAAVRAWQAVTDPGGKHPRQALMKWLREHAAEFLGLTDDEGKLNETGIEEAAKVANWQRTGGAPRTPGE</sequence>
<evidence type="ECO:0000313" key="1">
    <source>
        <dbReference type="EMBL" id="RDK04487.1"/>
    </source>
</evidence>
<evidence type="ECO:0000313" key="2">
    <source>
        <dbReference type="Proteomes" id="UP000254875"/>
    </source>
</evidence>
<proteinExistence type="predicted"/>
<gene>
    <name evidence="1" type="ORF">DLM46_01020</name>
</gene>
<dbReference type="AlphaFoldDB" id="A0A370NFV0"/>
<name>A0A370NFV0_9BURK</name>
<reference evidence="2" key="1">
    <citation type="submission" date="2018-05" db="EMBL/GenBank/DDBJ databases">
        <authorList>
            <person name="Feng T."/>
        </authorList>
    </citation>
    <scope>NUCLEOTIDE SEQUENCE [LARGE SCALE GENOMIC DNA]</scope>
    <source>
        <strain evidence="2">S27</strain>
    </source>
</reference>
<dbReference type="Proteomes" id="UP000254875">
    <property type="component" value="Unassembled WGS sequence"/>
</dbReference>